<proteinExistence type="predicted"/>
<keyword evidence="4" id="KW-1185">Reference proteome</keyword>
<dbReference type="PANTHER" id="PTHR47679:SF2">
    <property type="entry name" value="C-TERMINAL OF ROC (COR) DOMAIN-CONTAINING PROTEIN"/>
    <property type="match status" value="1"/>
</dbReference>
<evidence type="ECO:0000256" key="1">
    <source>
        <dbReference type="ARBA" id="ARBA00022737"/>
    </source>
</evidence>
<dbReference type="Pfam" id="PF08477">
    <property type="entry name" value="Roc"/>
    <property type="match status" value="1"/>
</dbReference>
<evidence type="ECO:0000313" key="4">
    <source>
        <dbReference type="Proteomes" id="UP000596742"/>
    </source>
</evidence>
<gene>
    <name evidence="3" type="ORF">MGAL_10B024181</name>
</gene>
<dbReference type="SUPFAM" id="SSF52540">
    <property type="entry name" value="P-loop containing nucleoside triphosphate hydrolases"/>
    <property type="match status" value="1"/>
</dbReference>
<organism evidence="3 4">
    <name type="scientific">Mytilus galloprovincialis</name>
    <name type="common">Mediterranean mussel</name>
    <dbReference type="NCBI Taxonomy" id="29158"/>
    <lineage>
        <taxon>Eukaryota</taxon>
        <taxon>Metazoa</taxon>
        <taxon>Spiralia</taxon>
        <taxon>Lophotrochozoa</taxon>
        <taxon>Mollusca</taxon>
        <taxon>Bivalvia</taxon>
        <taxon>Autobranchia</taxon>
        <taxon>Pteriomorphia</taxon>
        <taxon>Mytilida</taxon>
        <taxon>Mytiloidea</taxon>
        <taxon>Mytilidae</taxon>
        <taxon>Mytilinae</taxon>
        <taxon>Mytilus</taxon>
    </lineage>
</organism>
<dbReference type="Pfam" id="PF16095">
    <property type="entry name" value="COR-A"/>
    <property type="match status" value="1"/>
</dbReference>
<dbReference type="OrthoDB" id="6078042at2759"/>
<protein>
    <recommendedName>
        <fullName evidence="2">COR domain-containing protein</fullName>
    </recommendedName>
</protein>
<dbReference type="Proteomes" id="UP000596742">
    <property type="component" value="Unassembled WGS sequence"/>
</dbReference>
<dbReference type="PANTHER" id="PTHR47679">
    <property type="entry name" value="PROTEIN TORNADO 1"/>
    <property type="match status" value="1"/>
</dbReference>
<dbReference type="AlphaFoldDB" id="A0A8B6GNU4"/>
<accession>A0A8B6GNU4</accession>
<feature type="non-terminal residue" evidence="3">
    <location>
        <position position="1"/>
    </location>
</feature>
<comment type="caution">
    <text evidence="3">The sequence shown here is derived from an EMBL/GenBank/DDBJ whole genome shotgun (WGS) entry which is preliminary data.</text>
</comment>
<name>A0A8B6GNU4_MYTGA</name>
<dbReference type="InterPro" id="IPR032171">
    <property type="entry name" value="COR-A"/>
</dbReference>
<dbReference type="EMBL" id="UYJE01008736">
    <property type="protein sequence ID" value="VDI66750.1"/>
    <property type="molecule type" value="Genomic_DNA"/>
</dbReference>
<sequence>DTDPYSDWTVQNEQFADCGFWDFAGQKEFYATHQTFLCSNAVYLLVVDISKKFSQRTFKEMLEQNFDRLGEYIDFWFDNIHCYWTDNQNSEELNPPVIIVGTGIDKIPLVERKDIQENFVDHVRKLLSDQKKRRHIRKIHFLSNKFPANIGDEFEKLREDIFYNAKSLNNWCGNLPSRWIVLEKVIYSKISEANYTMSYAEAIDLAIQCSFPDLKQTTSELDSFLKYEHEIGNIIFFHDVKDFIVLEPKWLVDVFKCFVSNQYGNELINMKDWSELENKGRLSNNLIEKLLEKVPHLSLIEHKQFVLQVMEKFDIIFKPINDEASEVCYMPCMMKTATLNDIYKEIGAENCKKKTSWFMLEFDFLPPSYFNHILVSFVKEKSLFTKNNNQLCIYRNIGLFDINDSRTRVLIVCLSQNAIAMQVLQWNHERHCYSDIKSKLLDLVRTIKLRYHMNITYTRKFKCSGGNYFETKGRVDVGTVMADSEYRCTEHKDMHLSKDIFNSWLTVC</sequence>
<feature type="domain" description="COR" evidence="2">
    <location>
        <begin position="176"/>
        <end position="323"/>
    </location>
</feature>
<dbReference type="Gene3D" id="3.40.50.300">
    <property type="entry name" value="P-loop containing nucleotide triphosphate hydrolases"/>
    <property type="match status" value="1"/>
</dbReference>
<evidence type="ECO:0000313" key="3">
    <source>
        <dbReference type="EMBL" id="VDI66750.1"/>
    </source>
</evidence>
<reference evidence="3" key="1">
    <citation type="submission" date="2018-11" db="EMBL/GenBank/DDBJ databases">
        <authorList>
            <person name="Alioto T."/>
            <person name="Alioto T."/>
        </authorList>
    </citation>
    <scope>NUCLEOTIDE SEQUENCE</scope>
</reference>
<keyword evidence="1" id="KW-0677">Repeat</keyword>
<dbReference type="InterPro" id="IPR027417">
    <property type="entry name" value="P-loop_NTPase"/>
</dbReference>
<evidence type="ECO:0000259" key="2">
    <source>
        <dbReference type="Pfam" id="PF16095"/>
    </source>
</evidence>
<dbReference type="Gene3D" id="3.30.70.1390">
    <property type="entry name" value="ROC domain from the Parkinson's disease-associated leucine-rich repeat kinase 2"/>
    <property type="match status" value="1"/>
</dbReference>